<evidence type="ECO:0000313" key="2">
    <source>
        <dbReference type="EMBL" id="ROT84510.1"/>
    </source>
</evidence>
<dbReference type="Proteomes" id="UP000283509">
    <property type="component" value="Unassembled WGS sequence"/>
</dbReference>
<feature type="region of interest" description="Disordered" evidence="1">
    <location>
        <begin position="304"/>
        <end position="332"/>
    </location>
</feature>
<evidence type="ECO:0000256" key="1">
    <source>
        <dbReference type="SAM" id="MobiDB-lite"/>
    </source>
</evidence>
<reference evidence="2 3" key="1">
    <citation type="submission" date="2018-04" db="EMBL/GenBank/DDBJ databases">
        <authorList>
            <person name="Zhang X."/>
            <person name="Yuan J."/>
            <person name="Li F."/>
            <person name="Xiang J."/>
        </authorList>
    </citation>
    <scope>NUCLEOTIDE SEQUENCE [LARGE SCALE GENOMIC DNA]</scope>
    <source>
        <tissue evidence="2">Muscle</tissue>
    </source>
</reference>
<feature type="compositionally biased region" description="Basic and acidic residues" evidence="1">
    <location>
        <begin position="305"/>
        <end position="316"/>
    </location>
</feature>
<gene>
    <name evidence="2" type="ORF">C7M84_022304</name>
</gene>
<name>A0A3R7QNA0_PENVA</name>
<sequence>MNGSARVMGDDVSIYTFIFQKIEALSADFREVKDQIQQLQLTVAWHISRHKSKVLESDAESLGDGSSSCSQLSTSHEDEVTVLHHQLLQKDRELEELKQMIYEKEAAPPSDSQQFSHRTCSPARVPPLLCPLQPLPRSLFMTHAFSTSLRQCSEQPGHAPLQQDTSHERPALLVPKDEDQPVQHYPERPSRARDFYASSAIEKSPLRTAPVHRRWCAHHRSITTTLLSAEQQQPIRRKSRSSLGGVCVLIAADQDTSPGSVPFQLASMAELPAPLAKMQQGVTAFGIKPKAPISSLAVVNAAGSSERHPAAPRDDSPAVPGPRTMMTSPGPGAVRVLSRPMSWLSTMMHLVTSSVRMTVFIWDDYRDAPCWSEDFGDSDAEVEHAELPPSIAIAVCEAADMLIRSVL</sequence>
<organism evidence="2 3">
    <name type="scientific">Penaeus vannamei</name>
    <name type="common">Whiteleg shrimp</name>
    <name type="synonym">Litopenaeus vannamei</name>
    <dbReference type="NCBI Taxonomy" id="6689"/>
    <lineage>
        <taxon>Eukaryota</taxon>
        <taxon>Metazoa</taxon>
        <taxon>Ecdysozoa</taxon>
        <taxon>Arthropoda</taxon>
        <taxon>Crustacea</taxon>
        <taxon>Multicrustacea</taxon>
        <taxon>Malacostraca</taxon>
        <taxon>Eumalacostraca</taxon>
        <taxon>Eucarida</taxon>
        <taxon>Decapoda</taxon>
        <taxon>Dendrobranchiata</taxon>
        <taxon>Penaeoidea</taxon>
        <taxon>Penaeidae</taxon>
        <taxon>Penaeus</taxon>
    </lineage>
</organism>
<keyword evidence="3" id="KW-1185">Reference proteome</keyword>
<evidence type="ECO:0000313" key="3">
    <source>
        <dbReference type="Proteomes" id="UP000283509"/>
    </source>
</evidence>
<accession>A0A3R7QNA0</accession>
<dbReference type="AlphaFoldDB" id="A0A3R7QNA0"/>
<reference evidence="2 3" key="2">
    <citation type="submission" date="2019-01" db="EMBL/GenBank/DDBJ databases">
        <title>The decoding of complex shrimp genome reveals the adaptation for benthos swimmer, frequently molting mechanism and breeding impact on genome.</title>
        <authorList>
            <person name="Sun Y."/>
            <person name="Gao Y."/>
            <person name="Yu Y."/>
        </authorList>
    </citation>
    <scope>NUCLEOTIDE SEQUENCE [LARGE SCALE GENOMIC DNA]</scope>
    <source>
        <tissue evidence="2">Muscle</tissue>
    </source>
</reference>
<protein>
    <submittedName>
        <fullName evidence="2">Uncharacterized protein</fullName>
    </submittedName>
</protein>
<comment type="caution">
    <text evidence="2">The sequence shown here is derived from an EMBL/GenBank/DDBJ whole genome shotgun (WGS) entry which is preliminary data.</text>
</comment>
<proteinExistence type="predicted"/>
<dbReference type="EMBL" id="QCYY01000532">
    <property type="protein sequence ID" value="ROT84510.1"/>
    <property type="molecule type" value="Genomic_DNA"/>
</dbReference>